<dbReference type="AlphaFoldDB" id="A0A0R3JV66"/>
<name>A0A0R3JV66_CALMK</name>
<dbReference type="InterPro" id="IPR003439">
    <property type="entry name" value="ABC_transporter-like_ATP-bd"/>
</dbReference>
<dbReference type="InterPro" id="IPR050093">
    <property type="entry name" value="ABC_SmlMolc_Importer"/>
</dbReference>
<feature type="domain" description="ABC transporter" evidence="5">
    <location>
        <begin position="4"/>
        <end position="234"/>
    </location>
</feature>
<dbReference type="Proteomes" id="UP000052015">
    <property type="component" value="Unassembled WGS sequence"/>
</dbReference>
<dbReference type="EC" id="7.6.2.9" evidence="4"/>
<dbReference type="InterPro" id="IPR017871">
    <property type="entry name" value="ABC_transporter-like_CS"/>
</dbReference>
<keyword evidence="2" id="KW-0547">Nucleotide-binding</keyword>
<dbReference type="GO" id="GO:0016887">
    <property type="term" value="F:ATP hydrolysis activity"/>
    <property type="evidence" value="ECO:0007669"/>
    <property type="project" value="InterPro"/>
</dbReference>
<keyword evidence="7" id="KW-1185">Reference proteome</keyword>
<dbReference type="InterPro" id="IPR008995">
    <property type="entry name" value="Mo/tungstate-bd_C_term_dom"/>
</dbReference>
<dbReference type="SUPFAM" id="SSF52540">
    <property type="entry name" value="P-loop containing nucleoside triphosphate hydrolases"/>
    <property type="match status" value="1"/>
</dbReference>
<comment type="caution">
    <text evidence="6">The sequence shown here is derived from an EMBL/GenBank/DDBJ whole genome shotgun (WGS) entry which is preliminary data.</text>
</comment>
<dbReference type="PANTHER" id="PTHR42781">
    <property type="entry name" value="SPERMIDINE/PUTRESCINE IMPORT ATP-BINDING PROTEIN POTA"/>
    <property type="match status" value="1"/>
</dbReference>
<protein>
    <recommendedName>
        <fullName evidence="4">ABC-type quaternary amine transporter</fullName>
        <ecNumber evidence="4">7.6.2.9</ecNumber>
    </recommendedName>
</protein>
<organism evidence="6 7">
    <name type="scientific">Caloramator mitchellensis</name>
    <dbReference type="NCBI Taxonomy" id="908809"/>
    <lineage>
        <taxon>Bacteria</taxon>
        <taxon>Bacillati</taxon>
        <taxon>Bacillota</taxon>
        <taxon>Clostridia</taxon>
        <taxon>Eubacteriales</taxon>
        <taxon>Clostridiaceae</taxon>
        <taxon>Caloramator</taxon>
    </lineage>
</organism>
<dbReference type="PANTHER" id="PTHR42781:SF4">
    <property type="entry name" value="SPERMIDINE_PUTRESCINE IMPORT ATP-BINDING PROTEIN POTA"/>
    <property type="match status" value="1"/>
</dbReference>
<dbReference type="PROSITE" id="PS50893">
    <property type="entry name" value="ABC_TRANSPORTER_2"/>
    <property type="match status" value="1"/>
</dbReference>
<dbReference type="EMBL" id="LKHP01000003">
    <property type="protein sequence ID" value="KRQ87456.1"/>
    <property type="molecule type" value="Genomic_DNA"/>
</dbReference>
<dbReference type="SMART" id="SM00382">
    <property type="entry name" value="AAA"/>
    <property type="match status" value="1"/>
</dbReference>
<sequence length="343" mass="38737">MSTIELLNICKSFAGKDVLKNINLRIEQGQFFSLLGPSGCGKTTTLKIIAGLIKPDSGDILFDGCSVLNIKTEKRGATIVFQDYLLFPHMTVEENIGFGLKMTGVGKKIRHEKVKELMELVQLNGYEKKYPSEISGGQRQRAALARALAINPRVLLLDEPFSSLDERLRDNMREFVLDLQRRLKITTILVTHDKEEALMLSDKIALMFDGKIIQIGTPNELYNMPVSREAADFWGDNNYIEGKVEKGVFKCCFGDFNVGFEKDSDVVAMIRPEFVYLNLNYLDGQIKGKILKKKYAGDKVYYEVLASNNILKSTTISTNLLEVGDEVGIFVDFKRAIYYLQKQ</sequence>
<evidence type="ECO:0000256" key="2">
    <source>
        <dbReference type="ARBA" id="ARBA00022741"/>
    </source>
</evidence>
<dbReference type="InterPro" id="IPR003593">
    <property type="entry name" value="AAA+_ATPase"/>
</dbReference>
<evidence type="ECO:0000259" key="5">
    <source>
        <dbReference type="PROSITE" id="PS50893"/>
    </source>
</evidence>
<keyword evidence="6" id="KW-0378">Hydrolase</keyword>
<dbReference type="SUPFAM" id="SSF50331">
    <property type="entry name" value="MOP-like"/>
    <property type="match status" value="1"/>
</dbReference>
<proteinExistence type="predicted"/>
<dbReference type="InterPro" id="IPR027417">
    <property type="entry name" value="P-loop_NTPase"/>
</dbReference>
<dbReference type="STRING" id="908809.ABG79_00794"/>
<accession>A0A0R3JV66</accession>
<evidence type="ECO:0000313" key="6">
    <source>
        <dbReference type="EMBL" id="KRQ87456.1"/>
    </source>
</evidence>
<keyword evidence="3 6" id="KW-0067">ATP-binding</keyword>
<dbReference type="GO" id="GO:0015418">
    <property type="term" value="F:ABC-type quaternary ammonium compound transporting activity"/>
    <property type="evidence" value="ECO:0007669"/>
    <property type="project" value="UniProtKB-EC"/>
</dbReference>
<dbReference type="OrthoDB" id="9802264at2"/>
<reference evidence="6 7" key="1">
    <citation type="submission" date="2015-09" db="EMBL/GenBank/DDBJ databases">
        <title>Draft genome sequence of a Caloramator mitchellensis, a moderate thermophile from the Great Artesian Basin of Australia.</title>
        <authorList>
            <person name="Patel B.K."/>
        </authorList>
    </citation>
    <scope>NUCLEOTIDE SEQUENCE [LARGE SCALE GENOMIC DNA]</scope>
    <source>
        <strain evidence="6 7">VF08</strain>
    </source>
</reference>
<dbReference type="Gene3D" id="3.40.50.300">
    <property type="entry name" value="P-loop containing nucleotide triphosphate hydrolases"/>
    <property type="match status" value="1"/>
</dbReference>
<dbReference type="RefSeq" id="WP_057977335.1">
    <property type="nucleotide sequence ID" value="NZ_LKHP01000003.1"/>
</dbReference>
<dbReference type="Pfam" id="PF00005">
    <property type="entry name" value="ABC_tran"/>
    <property type="match status" value="1"/>
</dbReference>
<dbReference type="FunFam" id="3.40.50.300:FF:000425">
    <property type="entry name" value="Probable ABC transporter, ATP-binding subunit"/>
    <property type="match status" value="1"/>
</dbReference>
<evidence type="ECO:0000313" key="7">
    <source>
        <dbReference type="Proteomes" id="UP000052015"/>
    </source>
</evidence>
<keyword evidence="1" id="KW-0813">Transport</keyword>
<evidence type="ECO:0000256" key="3">
    <source>
        <dbReference type="ARBA" id="ARBA00022840"/>
    </source>
</evidence>
<dbReference type="GO" id="GO:0005524">
    <property type="term" value="F:ATP binding"/>
    <property type="evidence" value="ECO:0007669"/>
    <property type="project" value="UniProtKB-KW"/>
</dbReference>
<gene>
    <name evidence="6" type="primary">potA</name>
    <name evidence="6" type="ORF">ABG79_00794</name>
</gene>
<dbReference type="PATRIC" id="fig|908809.3.peg.802"/>
<dbReference type="PROSITE" id="PS00211">
    <property type="entry name" value="ABC_TRANSPORTER_1"/>
    <property type="match status" value="1"/>
</dbReference>
<evidence type="ECO:0000256" key="1">
    <source>
        <dbReference type="ARBA" id="ARBA00022448"/>
    </source>
</evidence>
<evidence type="ECO:0000256" key="4">
    <source>
        <dbReference type="ARBA" id="ARBA00066388"/>
    </source>
</evidence>